<dbReference type="PRINTS" id="PR00047">
    <property type="entry name" value="STROIDFINGER"/>
</dbReference>
<dbReference type="SMART" id="SM00430">
    <property type="entry name" value="HOLI"/>
    <property type="match status" value="1"/>
</dbReference>
<dbReference type="InterPro" id="IPR035500">
    <property type="entry name" value="NHR-like_dom_sf"/>
</dbReference>
<evidence type="ECO:0000259" key="11">
    <source>
        <dbReference type="PROSITE" id="PS51843"/>
    </source>
</evidence>
<evidence type="ECO:0000259" key="10">
    <source>
        <dbReference type="PROSITE" id="PS51030"/>
    </source>
</evidence>
<dbReference type="OMA" id="CKMVFRR"/>
<dbReference type="SUPFAM" id="SSF48508">
    <property type="entry name" value="Nuclear receptor ligand-binding domain"/>
    <property type="match status" value="1"/>
</dbReference>
<protein>
    <recommendedName>
        <fullName evidence="14">Nuclear receptor domain-containing protein</fullName>
    </recommendedName>
</protein>
<keyword evidence="6" id="KW-0238">DNA-binding</keyword>
<dbReference type="InParanoid" id="G0N5P1"/>
<sequence>MAPRRTRKQLTMEKCVVCSNMTSEFNYKVTSCNTCKMVFRRAIRSKNPIAPCTCSTSKKGCRICKFYACVRAGMDIKSLIILPKLLEQLSSLNENRLQIFFNFQMTQDLGIEEIMNRGFVKKRENNVVFTAHDWVSMEVYSTIQFMKGLNVVNLLTTQDLMYFTKNAYFKSALFFISVRSYTEKWECMTFPGHLDVFPEEMSKSAYNPVLLNRIRCLLISKFIEFNVTQDELLLLIAIIFCDPCPEDLSSDAVNVISQFRSIYTSALFNVCCQKGNKTGAIRYMNLICISNILTKTMVDLNQAVELFRYWQPDLPLRKLVSDSF</sequence>
<dbReference type="PANTHER" id="PTHR45886:SF15">
    <property type="entry name" value="NR LBD DOMAIN-CONTAINING PROTEIN"/>
    <property type="match status" value="1"/>
</dbReference>
<evidence type="ECO:0000256" key="4">
    <source>
        <dbReference type="ARBA" id="ARBA00022833"/>
    </source>
</evidence>
<keyword evidence="8" id="KW-0675">Receptor</keyword>
<dbReference type="InterPro" id="IPR001628">
    <property type="entry name" value="Znf_hrmn_rcpt"/>
</dbReference>
<dbReference type="AlphaFoldDB" id="G0N5P1"/>
<evidence type="ECO:0000256" key="3">
    <source>
        <dbReference type="ARBA" id="ARBA00022771"/>
    </source>
</evidence>
<gene>
    <name evidence="12" type="ORF">CAEBREN_16416</name>
</gene>
<dbReference type="HOGENOM" id="CLU_007368_3_0_1"/>
<dbReference type="STRING" id="135651.G0N5P1"/>
<dbReference type="SUPFAM" id="SSF57716">
    <property type="entry name" value="Glucocorticoid receptor-like (DNA-binding domain)"/>
    <property type="match status" value="1"/>
</dbReference>
<evidence type="ECO:0000256" key="9">
    <source>
        <dbReference type="ARBA" id="ARBA00023242"/>
    </source>
</evidence>
<dbReference type="SMART" id="SM00399">
    <property type="entry name" value="ZnF_C4"/>
    <property type="match status" value="1"/>
</dbReference>
<evidence type="ECO:0000313" key="13">
    <source>
        <dbReference type="Proteomes" id="UP000008068"/>
    </source>
</evidence>
<dbReference type="OrthoDB" id="5819268at2759"/>
<dbReference type="GO" id="GO:0008270">
    <property type="term" value="F:zinc ion binding"/>
    <property type="evidence" value="ECO:0007669"/>
    <property type="project" value="UniProtKB-KW"/>
</dbReference>
<keyword evidence="2" id="KW-0479">Metal-binding</keyword>
<dbReference type="InterPro" id="IPR000536">
    <property type="entry name" value="Nucl_hrmn_rcpt_lig-bd"/>
</dbReference>
<dbReference type="EMBL" id="GL379840">
    <property type="protein sequence ID" value="EGT53325.1"/>
    <property type="molecule type" value="Genomic_DNA"/>
</dbReference>
<dbReference type="Proteomes" id="UP000008068">
    <property type="component" value="Unassembled WGS sequence"/>
</dbReference>
<dbReference type="FunCoup" id="G0N5P1">
    <property type="interactions" value="1054"/>
</dbReference>
<evidence type="ECO:0000313" key="12">
    <source>
        <dbReference type="EMBL" id="EGT53325.1"/>
    </source>
</evidence>
<organism evidence="13">
    <name type="scientific">Caenorhabditis brenneri</name>
    <name type="common">Nematode worm</name>
    <dbReference type="NCBI Taxonomy" id="135651"/>
    <lineage>
        <taxon>Eukaryota</taxon>
        <taxon>Metazoa</taxon>
        <taxon>Ecdysozoa</taxon>
        <taxon>Nematoda</taxon>
        <taxon>Chromadorea</taxon>
        <taxon>Rhabditida</taxon>
        <taxon>Rhabditina</taxon>
        <taxon>Rhabditomorpha</taxon>
        <taxon>Rhabditoidea</taxon>
        <taxon>Rhabditidae</taxon>
        <taxon>Peloderinae</taxon>
        <taxon>Caenorhabditis</taxon>
    </lineage>
</organism>
<evidence type="ECO:0000256" key="7">
    <source>
        <dbReference type="ARBA" id="ARBA00023163"/>
    </source>
</evidence>
<evidence type="ECO:0000256" key="8">
    <source>
        <dbReference type="ARBA" id="ARBA00023170"/>
    </source>
</evidence>
<keyword evidence="5" id="KW-0805">Transcription regulation</keyword>
<dbReference type="GO" id="GO:0043565">
    <property type="term" value="F:sequence-specific DNA binding"/>
    <property type="evidence" value="ECO:0007669"/>
    <property type="project" value="InterPro"/>
</dbReference>
<name>G0N5P1_CAEBE</name>
<evidence type="ECO:0000256" key="6">
    <source>
        <dbReference type="ARBA" id="ARBA00023125"/>
    </source>
</evidence>
<proteinExistence type="inferred from homology"/>
<feature type="domain" description="Nuclear receptor" evidence="10">
    <location>
        <begin position="12"/>
        <end position="81"/>
    </location>
</feature>
<keyword evidence="9" id="KW-0539">Nucleus</keyword>
<accession>G0N5P1</accession>
<keyword evidence="7" id="KW-0804">Transcription</keyword>
<dbReference type="PROSITE" id="PS51030">
    <property type="entry name" value="NUCLEAR_REC_DBD_2"/>
    <property type="match status" value="1"/>
</dbReference>
<dbReference type="Gene3D" id="3.30.50.10">
    <property type="entry name" value="Erythroid Transcription Factor GATA-1, subunit A"/>
    <property type="match status" value="1"/>
</dbReference>
<evidence type="ECO:0008006" key="14">
    <source>
        <dbReference type="Google" id="ProtNLM"/>
    </source>
</evidence>
<dbReference type="eggNOG" id="ENOG502TGNH">
    <property type="taxonomic scope" value="Eukaryota"/>
</dbReference>
<dbReference type="GO" id="GO:0003700">
    <property type="term" value="F:DNA-binding transcription factor activity"/>
    <property type="evidence" value="ECO:0007669"/>
    <property type="project" value="InterPro"/>
</dbReference>
<evidence type="ECO:0000256" key="5">
    <source>
        <dbReference type="ARBA" id="ARBA00023015"/>
    </source>
</evidence>
<dbReference type="PROSITE" id="PS51843">
    <property type="entry name" value="NR_LBD"/>
    <property type="match status" value="1"/>
</dbReference>
<dbReference type="PANTHER" id="PTHR45886">
    <property type="entry name" value="NUCLEAR HORMONE RECEPTOR FAMILY-RELATED-RELATED"/>
    <property type="match status" value="1"/>
</dbReference>
<evidence type="ECO:0000256" key="1">
    <source>
        <dbReference type="ARBA" id="ARBA00005993"/>
    </source>
</evidence>
<keyword evidence="4" id="KW-0862">Zinc</keyword>
<dbReference type="Pfam" id="PF00105">
    <property type="entry name" value="zf-C4"/>
    <property type="match status" value="1"/>
</dbReference>
<evidence type="ECO:0000256" key="2">
    <source>
        <dbReference type="ARBA" id="ARBA00022723"/>
    </source>
</evidence>
<reference evidence="13" key="1">
    <citation type="submission" date="2011-07" db="EMBL/GenBank/DDBJ databases">
        <authorList>
            <consortium name="Caenorhabditis brenneri Sequencing and Analysis Consortium"/>
            <person name="Wilson R.K."/>
        </authorList>
    </citation>
    <scope>NUCLEOTIDE SEQUENCE [LARGE SCALE GENOMIC DNA]</scope>
    <source>
        <strain evidence="13">PB2801</strain>
    </source>
</reference>
<keyword evidence="13" id="KW-1185">Reference proteome</keyword>
<keyword evidence="3" id="KW-0863">Zinc-finger</keyword>
<dbReference type="Pfam" id="PF00104">
    <property type="entry name" value="Hormone_recep"/>
    <property type="match status" value="1"/>
</dbReference>
<comment type="similarity">
    <text evidence="1">Belongs to the nuclear hormone receptor family.</text>
</comment>
<dbReference type="InterPro" id="IPR013088">
    <property type="entry name" value="Znf_NHR/GATA"/>
</dbReference>
<dbReference type="Gene3D" id="1.10.565.10">
    <property type="entry name" value="Retinoid X Receptor"/>
    <property type="match status" value="1"/>
</dbReference>
<feature type="domain" description="NR LBD" evidence="11">
    <location>
        <begin position="81"/>
        <end position="324"/>
    </location>
</feature>